<dbReference type="InterPro" id="IPR028098">
    <property type="entry name" value="Glyco_trans_4-like_N"/>
</dbReference>
<keyword evidence="3" id="KW-0808">Transferase</keyword>
<protein>
    <submittedName>
        <fullName evidence="3">Glycosyltransferase</fullName>
        <ecNumber evidence="3">2.4.-.-</ecNumber>
    </submittedName>
</protein>
<keyword evidence="3" id="KW-0328">Glycosyltransferase</keyword>
<dbReference type="PANTHER" id="PTHR12526">
    <property type="entry name" value="GLYCOSYLTRANSFERASE"/>
    <property type="match status" value="1"/>
</dbReference>
<dbReference type="SUPFAM" id="SSF53756">
    <property type="entry name" value="UDP-Glycosyltransferase/glycogen phosphorylase"/>
    <property type="match status" value="1"/>
</dbReference>
<evidence type="ECO:0000313" key="3">
    <source>
        <dbReference type="EMBL" id="UYU67031.1"/>
    </source>
</evidence>
<organism evidence="3 4">
    <name type="scientific">Bacteroides thetaiotaomicron</name>
    <dbReference type="NCBI Taxonomy" id="818"/>
    <lineage>
        <taxon>Bacteria</taxon>
        <taxon>Pseudomonadati</taxon>
        <taxon>Bacteroidota</taxon>
        <taxon>Bacteroidia</taxon>
        <taxon>Bacteroidales</taxon>
        <taxon>Bacteroidaceae</taxon>
        <taxon>Bacteroides</taxon>
    </lineage>
</organism>
<dbReference type="Pfam" id="PF13439">
    <property type="entry name" value="Glyco_transf_4"/>
    <property type="match status" value="1"/>
</dbReference>
<gene>
    <name evidence="3" type="ORF">KQP68_01755</name>
</gene>
<dbReference type="AlphaFoldDB" id="A0ABD7U450"/>
<feature type="domain" description="Glycosyl transferase family 1" evidence="1">
    <location>
        <begin position="176"/>
        <end position="334"/>
    </location>
</feature>
<reference evidence="3 4" key="1">
    <citation type="submission" date="2021-06" db="EMBL/GenBank/DDBJ databases">
        <title>Interrogation of the integrated mobile genetic elements in gut-associated Bacteroides with a consensus prediction approach.</title>
        <authorList>
            <person name="Campbell D.E."/>
            <person name="Leigh J.R."/>
            <person name="Kim T."/>
            <person name="England W."/>
            <person name="Whitaker R.J."/>
            <person name="Degnan P.H."/>
        </authorList>
    </citation>
    <scope>NUCLEOTIDE SEQUENCE [LARGE SCALE GENOMIC DNA]</scope>
    <source>
        <strain evidence="3 4">WAL8669</strain>
    </source>
</reference>
<dbReference type="PANTHER" id="PTHR12526:SF630">
    <property type="entry name" value="GLYCOSYLTRANSFERASE"/>
    <property type="match status" value="1"/>
</dbReference>
<evidence type="ECO:0000259" key="2">
    <source>
        <dbReference type="Pfam" id="PF13439"/>
    </source>
</evidence>
<accession>A0ABD7U450</accession>
<sequence length="361" mass="40837">MKVLFYIQSMAGGGAARLLALIANELAQRNHDIVVATNTEFNISYDLVSQIKIVSLYRSDSYTGIRFTRMINLIKDARRIAKQETPDVIVTMLPPVSFSVKLATMGLRIPTIFADVTSYARNDSRFVHFVRYHFYRLADAVTIQTENDRKILGNRLPNKVVINNPLSYPILNKECEREKTILSIGHTKEWNIKGFDLLIDAFSLVADSHSEWNINIAGGNTPETLQMLKDRIKEKDLEGRIEFIGFQRHIDQLMRKASIFALPSRIEGFSLSLTEALSQGCPAVAFKIKGVITDVTDNGHGTLLAEDYSVKQFANNLDLLMSNEALRKQKSIEGRTFVKKYEIGNIVSQWEALFSKLTKNE</sequence>
<dbReference type="Proteomes" id="UP001156218">
    <property type="component" value="Chromosome"/>
</dbReference>
<dbReference type="Gene3D" id="3.40.50.2000">
    <property type="entry name" value="Glycogen Phosphorylase B"/>
    <property type="match status" value="2"/>
</dbReference>
<dbReference type="InterPro" id="IPR001296">
    <property type="entry name" value="Glyco_trans_1"/>
</dbReference>
<feature type="domain" description="Glycosyltransferase subfamily 4-like N-terminal" evidence="2">
    <location>
        <begin position="13"/>
        <end position="161"/>
    </location>
</feature>
<name>A0ABD7U450_BACT4</name>
<dbReference type="RefSeq" id="WP_117977408.1">
    <property type="nucleotide sequence ID" value="NZ_CP083680.1"/>
</dbReference>
<evidence type="ECO:0000259" key="1">
    <source>
        <dbReference type="Pfam" id="PF00534"/>
    </source>
</evidence>
<evidence type="ECO:0000313" key="4">
    <source>
        <dbReference type="Proteomes" id="UP001156218"/>
    </source>
</evidence>
<dbReference type="EC" id="2.4.-.-" evidence="3"/>
<dbReference type="GO" id="GO:0016757">
    <property type="term" value="F:glycosyltransferase activity"/>
    <property type="evidence" value="ECO:0007669"/>
    <property type="project" value="UniProtKB-KW"/>
</dbReference>
<proteinExistence type="predicted"/>
<dbReference type="EMBL" id="CP083680">
    <property type="protein sequence ID" value="UYU67031.1"/>
    <property type="molecule type" value="Genomic_DNA"/>
</dbReference>
<dbReference type="Pfam" id="PF00534">
    <property type="entry name" value="Glycos_transf_1"/>
    <property type="match status" value="1"/>
</dbReference>